<dbReference type="STRING" id="1120964.GCA_001313265_04589"/>
<accession>A0A1H5TJS6</accession>
<gene>
    <name evidence="1" type="ORF">SAMN03080598_00799</name>
</gene>
<evidence type="ECO:0000313" key="1">
    <source>
        <dbReference type="EMBL" id="SEF63069.1"/>
    </source>
</evidence>
<protein>
    <submittedName>
        <fullName evidence="1">Uncharacterized protein</fullName>
    </submittedName>
</protein>
<dbReference type="EMBL" id="FNVR01000003">
    <property type="protein sequence ID" value="SEF63069.1"/>
    <property type="molecule type" value="Genomic_DNA"/>
</dbReference>
<dbReference type="OrthoDB" id="825807at2"/>
<dbReference type="AlphaFoldDB" id="A0A1H5TJS6"/>
<organism evidence="1 2">
    <name type="scientific">Algoriphagus boritolerans DSM 17298 = JCM 18970</name>
    <dbReference type="NCBI Taxonomy" id="1120964"/>
    <lineage>
        <taxon>Bacteria</taxon>
        <taxon>Pseudomonadati</taxon>
        <taxon>Bacteroidota</taxon>
        <taxon>Cytophagia</taxon>
        <taxon>Cytophagales</taxon>
        <taxon>Cyclobacteriaceae</taxon>
        <taxon>Algoriphagus</taxon>
    </lineage>
</organism>
<dbReference type="RefSeq" id="WP_103923512.1">
    <property type="nucleotide sequence ID" value="NZ_BBFN01000025.1"/>
</dbReference>
<evidence type="ECO:0000313" key="2">
    <source>
        <dbReference type="Proteomes" id="UP000236736"/>
    </source>
</evidence>
<dbReference type="Proteomes" id="UP000236736">
    <property type="component" value="Unassembled WGS sequence"/>
</dbReference>
<proteinExistence type="predicted"/>
<reference evidence="2" key="1">
    <citation type="submission" date="2016-10" db="EMBL/GenBank/DDBJ databases">
        <authorList>
            <person name="Varghese N."/>
            <person name="Submissions S."/>
        </authorList>
    </citation>
    <scope>NUCLEOTIDE SEQUENCE [LARGE SCALE GENOMIC DNA]</scope>
    <source>
        <strain evidence="2">DSM 17298</strain>
    </source>
</reference>
<sequence>MLFTLPFTKEKLEATVAPKYIIPFCEGCEGNFATNFGLGCSSDFRAWALRAEYGRIFEGDGMGQFSLGFSFNVNSKEK</sequence>
<keyword evidence="2" id="KW-1185">Reference proteome</keyword>
<name>A0A1H5TJS6_9BACT</name>